<dbReference type="InterPro" id="IPR040449">
    <property type="entry name" value="Peptidase_S66_N"/>
</dbReference>
<feature type="domain" description="LD-carboxypeptidase C-terminal" evidence="8">
    <location>
        <begin position="193"/>
        <end position="306"/>
    </location>
</feature>
<dbReference type="Gene3D" id="3.40.50.10740">
    <property type="entry name" value="Class I glutamine amidotransferase-like"/>
    <property type="match status" value="1"/>
</dbReference>
<dbReference type="CDD" id="cd07025">
    <property type="entry name" value="Peptidase_S66"/>
    <property type="match status" value="1"/>
</dbReference>
<evidence type="ECO:0000256" key="1">
    <source>
        <dbReference type="ARBA" id="ARBA00010233"/>
    </source>
</evidence>
<dbReference type="InterPro" id="IPR027461">
    <property type="entry name" value="Carboxypeptidase_A_C_sf"/>
</dbReference>
<dbReference type="PANTHER" id="PTHR30237:SF2">
    <property type="entry name" value="MUREIN TETRAPEPTIDE CARBOXYPEPTIDASE"/>
    <property type="match status" value="1"/>
</dbReference>
<accession>A0A3M3VYQ0</accession>
<comment type="caution">
    <text evidence="9">The sequence shown here is derived from an EMBL/GenBank/DDBJ whole genome shotgun (WGS) entry which is preliminary data.</text>
</comment>
<dbReference type="SUPFAM" id="SSF52317">
    <property type="entry name" value="Class I glutamine amidotransferase-like"/>
    <property type="match status" value="1"/>
</dbReference>
<evidence type="ECO:0000256" key="3">
    <source>
        <dbReference type="ARBA" id="ARBA00022670"/>
    </source>
</evidence>
<keyword evidence="4" id="KW-0378">Hydrolase</keyword>
<dbReference type="InterPro" id="IPR040921">
    <property type="entry name" value="Peptidase_S66C"/>
</dbReference>
<dbReference type="InterPro" id="IPR003507">
    <property type="entry name" value="S66_fam"/>
</dbReference>
<dbReference type="PIRSF" id="PIRSF028757">
    <property type="entry name" value="LD-carboxypeptidase"/>
    <property type="match status" value="1"/>
</dbReference>
<keyword evidence="2 9" id="KW-0121">Carboxypeptidase</keyword>
<name>A0A3M3VYQ0_PSESG</name>
<dbReference type="GO" id="GO:0008236">
    <property type="term" value="F:serine-type peptidase activity"/>
    <property type="evidence" value="ECO:0007669"/>
    <property type="project" value="UniProtKB-KW"/>
</dbReference>
<keyword evidence="3" id="KW-0645">Protease</keyword>
<dbReference type="PANTHER" id="PTHR30237">
    <property type="entry name" value="MURAMOYLTETRAPEPTIDE CARBOXYPEPTIDASE"/>
    <property type="match status" value="1"/>
</dbReference>
<comment type="similarity">
    <text evidence="1">Belongs to the peptidase S66 family.</text>
</comment>
<evidence type="ECO:0000256" key="5">
    <source>
        <dbReference type="ARBA" id="ARBA00022825"/>
    </source>
</evidence>
<dbReference type="EMBL" id="RBPT01000089">
    <property type="protein sequence ID" value="RMO50772.1"/>
    <property type="molecule type" value="Genomic_DNA"/>
</dbReference>
<feature type="active site" description="Charge relay system" evidence="6">
    <location>
        <position position="224"/>
    </location>
</feature>
<dbReference type="Pfam" id="PF17676">
    <property type="entry name" value="Peptidase_S66C"/>
    <property type="match status" value="1"/>
</dbReference>
<feature type="active site" description="Nucleophile" evidence="6">
    <location>
        <position position="127"/>
    </location>
</feature>
<dbReference type="InterPro" id="IPR029062">
    <property type="entry name" value="Class_I_gatase-like"/>
</dbReference>
<dbReference type="Gene3D" id="3.50.30.60">
    <property type="entry name" value="LD-carboxypeptidase A C-terminal domain-like"/>
    <property type="match status" value="1"/>
</dbReference>
<feature type="active site" description="Charge relay system" evidence="6">
    <location>
        <position position="292"/>
    </location>
</feature>
<dbReference type="GO" id="GO:0006508">
    <property type="term" value="P:proteolysis"/>
    <property type="evidence" value="ECO:0007669"/>
    <property type="project" value="UniProtKB-KW"/>
</dbReference>
<evidence type="ECO:0000313" key="10">
    <source>
        <dbReference type="Proteomes" id="UP000280599"/>
    </source>
</evidence>
<sequence>MHRSTNVWITVMPATSPQTLHPQVLRAGDAVALVSPAGPVDPGKIDAAVAVLKGWGLRPRVYPHALGKYSFYSGTDEERLADLNAALADPEIRAVICNRGGYGVQRIVQQVDMDAVRRDSKLVTGFSDITALHGALWNHARLATIHGPVASQLERGGLFVSGMHHVLMSTEPVLLKADHASPTAKVRTGGSAQGLLLGGNLCILDTSVGTPFMPDMTGAILLIEEVNEPAYRVDRMLTHLGNCGILARLAGIAVGEFTPAANTGGTISPADVLLERLCSLGIPVLGGLPVGHGDLNQAVPLGTQAILDADAGTLLVSATARS</sequence>
<evidence type="ECO:0000256" key="4">
    <source>
        <dbReference type="ARBA" id="ARBA00022801"/>
    </source>
</evidence>
<gene>
    <name evidence="9" type="ORF">ALQ41_02601</name>
</gene>
<feature type="domain" description="LD-carboxypeptidase N-terminal" evidence="7">
    <location>
        <begin position="31"/>
        <end position="147"/>
    </location>
</feature>
<reference evidence="9 10" key="1">
    <citation type="submission" date="2018-08" db="EMBL/GenBank/DDBJ databases">
        <title>Recombination of ecologically and evolutionarily significant loci maintains genetic cohesion in the Pseudomonas syringae species complex.</title>
        <authorList>
            <person name="Dillon M."/>
            <person name="Thakur S."/>
            <person name="Almeida R.N.D."/>
            <person name="Weir B.S."/>
            <person name="Guttman D.S."/>
        </authorList>
    </citation>
    <scope>NUCLEOTIDE SEQUENCE [LARGE SCALE GENOMIC DNA]</scope>
    <source>
        <strain evidence="9 10">ICMP 867</strain>
    </source>
</reference>
<dbReference type="GO" id="GO:0004180">
    <property type="term" value="F:carboxypeptidase activity"/>
    <property type="evidence" value="ECO:0007669"/>
    <property type="project" value="UniProtKB-KW"/>
</dbReference>
<organism evidence="9 10">
    <name type="scientific">Pseudomonas savastanoi pv. glycinea</name>
    <name type="common">Pseudomonas syringae pv. glycinea</name>
    <dbReference type="NCBI Taxonomy" id="318"/>
    <lineage>
        <taxon>Bacteria</taxon>
        <taxon>Pseudomonadati</taxon>
        <taxon>Pseudomonadota</taxon>
        <taxon>Gammaproteobacteria</taxon>
        <taxon>Pseudomonadales</taxon>
        <taxon>Pseudomonadaceae</taxon>
        <taxon>Pseudomonas</taxon>
    </lineage>
</organism>
<evidence type="ECO:0000256" key="6">
    <source>
        <dbReference type="PIRSR" id="PIRSR028757-1"/>
    </source>
</evidence>
<keyword evidence="5" id="KW-0720">Serine protease</keyword>
<evidence type="ECO:0000259" key="7">
    <source>
        <dbReference type="Pfam" id="PF02016"/>
    </source>
</evidence>
<protein>
    <submittedName>
        <fullName evidence="9">Putative Muramoyltetrapeptide carboxypeptidase</fullName>
    </submittedName>
</protein>
<dbReference type="Pfam" id="PF02016">
    <property type="entry name" value="Peptidase_S66"/>
    <property type="match status" value="1"/>
</dbReference>
<evidence type="ECO:0000256" key="2">
    <source>
        <dbReference type="ARBA" id="ARBA00022645"/>
    </source>
</evidence>
<dbReference type="Proteomes" id="UP000280599">
    <property type="component" value="Unassembled WGS sequence"/>
</dbReference>
<proteinExistence type="inferred from homology"/>
<evidence type="ECO:0000259" key="8">
    <source>
        <dbReference type="Pfam" id="PF17676"/>
    </source>
</evidence>
<dbReference type="AlphaFoldDB" id="A0A3M3VYQ0"/>
<dbReference type="InterPro" id="IPR027478">
    <property type="entry name" value="LdcA_N"/>
</dbReference>
<dbReference type="SUPFAM" id="SSF141986">
    <property type="entry name" value="LD-carboxypeptidase A C-terminal domain-like"/>
    <property type="match status" value="1"/>
</dbReference>
<evidence type="ECO:0000313" key="9">
    <source>
        <dbReference type="EMBL" id="RMO50772.1"/>
    </source>
</evidence>